<name>A0A1Q9R3K8_PSEPU</name>
<gene>
    <name evidence="1" type="ORF">PSEMO_32650</name>
</gene>
<evidence type="ECO:0000313" key="1">
    <source>
        <dbReference type="EMBL" id="OLS61892.1"/>
    </source>
</evidence>
<organism evidence="1 2">
    <name type="scientific">Pseudomonas putida</name>
    <name type="common">Arthrobacter siderocapsulatus</name>
    <dbReference type="NCBI Taxonomy" id="303"/>
    <lineage>
        <taxon>Bacteria</taxon>
        <taxon>Pseudomonadati</taxon>
        <taxon>Pseudomonadota</taxon>
        <taxon>Gammaproteobacteria</taxon>
        <taxon>Pseudomonadales</taxon>
        <taxon>Pseudomonadaceae</taxon>
        <taxon>Pseudomonas</taxon>
    </lineage>
</organism>
<evidence type="ECO:0000313" key="2">
    <source>
        <dbReference type="Proteomes" id="UP000186736"/>
    </source>
</evidence>
<protein>
    <submittedName>
        <fullName evidence="1">Uncharacterized protein</fullName>
    </submittedName>
</protein>
<proteinExistence type="predicted"/>
<dbReference type="OrthoDB" id="7027125at2"/>
<sequence>MSEALHGTVTLVIGARTYTLQPTLEAALRIESHFGGLRGALESMRMLSIGSSAEVVLAGAGLGRDQHAVVASEIFRSGVASVAGKLTEYITLLLNPVPPSVAERGKAEAVSTAQ</sequence>
<accession>A0A1Q9R3K8</accession>
<comment type="caution">
    <text evidence="1">The sequence shown here is derived from an EMBL/GenBank/DDBJ whole genome shotgun (WGS) entry which is preliminary data.</text>
</comment>
<dbReference type="AlphaFoldDB" id="A0A1Q9R3K8"/>
<reference evidence="1 2" key="1">
    <citation type="submission" date="2016-10" db="EMBL/GenBank/DDBJ databases">
        <title>Genome Sequence of Pseudomonas putida GM4FR.</title>
        <authorList>
            <person name="Poehlein A."/>
            <person name="Wemheuer F."/>
            <person name="Hollensteiner J."/>
            <person name="Wemheuer B."/>
        </authorList>
    </citation>
    <scope>NUCLEOTIDE SEQUENCE [LARGE SCALE GENOMIC DNA]</scope>
    <source>
        <strain evidence="1 2">GM4FR</strain>
    </source>
</reference>
<dbReference type="Proteomes" id="UP000186736">
    <property type="component" value="Unassembled WGS sequence"/>
</dbReference>
<dbReference type="RefSeq" id="WP_075804073.1">
    <property type="nucleotide sequence ID" value="NZ_MKZO01000026.1"/>
</dbReference>
<dbReference type="EMBL" id="MKZO01000026">
    <property type="protein sequence ID" value="OLS61892.1"/>
    <property type="molecule type" value="Genomic_DNA"/>
</dbReference>